<keyword evidence="2" id="KW-1185">Reference proteome</keyword>
<name>A0AAE7WM54_9CAUD</name>
<evidence type="ECO:0000313" key="1">
    <source>
        <dbReference type="EMBL" id="QYW02016.1"/>
    </source>
</evidence>
<gene>
    <name evidence="1" type="ORF">CPT_Siara_013</name>
</gene>
<evidence type="ECO:0000313" key="2">
    <source>
        <dbReference type="Proteomes" id="UP000827319"/>
    </source>
</evidence>
<reference evidence="1" key="1">
    <citation type="submission" date="2021-06" db="EMBL/GenBank/DDBJ databases">
        <title>Complete genome sequence of Stenotrophomonas maltophilia phage Siara.</title>
        <authorList>
            <person name="Marmion J."/>
            <person name="Tate N."/>
            <person name="Clark J."/>
            <person name="Le T."/>
            <person name="Liu M."/>
            <person name="Burrowes B."/>
            <person name="Gill J."/>
        </authorList>
    </citation>
    <scope>NUCLEOTIDE SEQUENCE</scope>
</reference>
<accession>A0AAE7WM54</accession>
<sequence length="65" mass="7255">MAKECKCGDPVGHAKAVESAIMNSLFNAGAFPDREAYWRSHADLLEGKFTTGHGKHYSHFLYKVK</sequence>
<organism evidence="1 2">
    <name type="scientific">Stenotrophomonas phage Siara</name>
    <dbReference type="NCBI Taxonomy" id="2859658"/>
    <lineage>
        <taxon>Viruses</taxon>
        <taxon>Duplodnaviria</taxon>
        <taxon>Heunggongvirae</taxon>
        <taxon>Uroviricota</taxon>
        <taxon>Caudoviricetes</taxon>
        <taxon>Beaumontvirinae</taxon>
        <taxon>Siaravirus</taxon>
        <taxon>Siaravirus siara</taxon>
    </lineage>
</organism>
<dbReference type="EMBL" id="MZ326859">
    <property type="protein sequence ID" value="QYW02016.1"/>
    <property type="molecule type" value="Genomic_DNA"/>
</dbReference>
<proteinExistence type="predicted"/>
<dbReference type="Proteomes" id="UP000827319">
    <property type="component" value="Segment"/>
</dbReference>
<protein>
    <submittedName>
        <fullName evidence="1">Uncharacterized protein</fullName>
    </submittedName>
</protein>